<sequence length="168" mass="18581">MAGLALIVAMAENHVIGKDNQLPWHLPGDLGYFKRTTLGKPVIMGRKTFDSIGRPLPGRPNIVITRQSGWQADGVTVCNSLDQAVELAQSLLADLGVNEMMVIGGGEIYRQALPLANRLYLTKVHAVVEGDAQFPRLEQQHWQQISEERHSSGGSNPYDYSFIVLDRM</sequence>
<dbReference type="PROSITE" id="PS00075">
    <property type="entry name" value="DHFR_1"/>
    <property type="match status" value="1"/>
</dbReference>
<dbReference type="EC" id="1.5.1.3" evidence="3 8"/>
<comment type="pathway">
    <text evidence="1 8">Cofactor biosynthesis; tetrahydrofolate biosynthesis; 5,6,7,8-tetrahydrofolate from 7,8-dihydrofolate: step 1/1.</text>
</comment>
<protein>
    <recommendedName>
        <fullName evidence="3 8">Dihydrofolate reductase</fullName>
        <ecNumber evidence="3 8">1.5.1.3</ecNumber>
    </recommendedName>
</protein>
<evidence type="ECO:0000256" key="6">
    <source>
        <dbReference type="ARBA" id="ARBA00023002"/>
    </source>
</evidence>
<accession>A0ABV8V0A6</accession>
<dbReference type="PRINTS" id="PR00070">
    <property type="entry name" value="DHFR"/>
</dbReference>
<dbReference type="PROSITE" id="PS51330">
    <property type="entry name" value="DHFR_2"/>
    <property type="match status" value="1"/>
</dbReference>
<comment type="function">
    <text evidence="7 8">Key enzyme in folate metabolism. Catalyzes an essential reaction for de novo glycine and purine synthesis, and for DNA precursor synthesis.</text>
</comment>
<dbReference type="SUPFAM" id="SSF53597">
    <property type="entry name" value="Dihydrofolate reductase-like"/>
    <property type="match status" value="1"/>
</dbReference>
<dbReference type="EMBL" id="JBHSCX010000003">
    <property type="protein sequence ID" value="MFC4361369.1"/>
    <property type="molecule type" value="Genomic_DNA"/>
</dbReference>
<keyword evidence="6 8" id="KW-0560">Oxidoreductase</keyword>
<evidence type="ECO:0000256" key="4">
    <source>
        <dbReference type="ARBA" id="ARBA00022563"/>
    </source>
</evidence>
<evidence type="ECO:0000256" key="1">
    <source>
        <dbReference type="ARBA" id="ARBA00004903"/>
    </source>
</evidence>
<reference evidence="12" key="1">
    <citation type="journal article" date="2019" name="Int. J. Syst. Evol. Microbiol.">
        <title>The Global Catalogue of Microorganisms (GCM) 10K type strain sequencing project: providing services to taxonomists for standard genome sequencing and annotation.</title>
        <authorList>
            <consortium name="The Broad Institute Genomics Platform"/>
            <consortium name="The Broad Institute Genome Sequencing Center for Infectious Disease"/>
            <person name="Wu L."/>
            <person name="Ma J."/>
        </authorList>
    </citation>
    <scope>NUCLEOTIDE SEQUENCE [LARGE SCALE GENOMIC DNA]</scope>
    <source>
        <strain evidence="12">CECT 8570</strain>
    </source>
</reference>
<dbReference type="PANTHER" id="PTHR48069">
    <property type="entry name" value="DIHYDROFOLATE REDUCTASE"/>
    <property type="match status" value="1"/>
</dbReference>
<dbReference type="InterPro" id="IPR017925">
    <property type="entry name" value="DHFR_CS"/>
</dbReference>
<dbReference type="InterPro" id="IPR024072">
    <property type="entry name" value="DHFR-like_dom_sf"/>
</dbReference>
<comment type="caution">
    <text evidence="11">The sequence shown here is derived from an EMBL/GenBank/DDBJ whole genome shotgun (WGS) entry which is preliminary data.</text>
</comment>
<dbReference type="PANTHER" id="PTHR48069:SF3">
    <property type="entry name" value="DIHYDROFOLATE REDUCTASE"/>
    <property type="match status" value="1"/>
</dbReference>
<dbReference type="Gene3D" id="3.40.430.10">
    <property type="entry name" value="Dihydrofolate Reductase, subunit A"/>
    <property type="match status" value="1"/>
</dbReference>
<dbReference type="NCBIfam" id="NF008037">
    <property type="entry name" value="PRK10769.1"/>
    <property type="match status" value="1"/>
</dbReference>
<comment type="similarity">
    <text evidence="2 8 9">Belongs to the dihydrofolate reductase family.</text>
</comment>
<dbReference type="CDD" id="cd00209">
    <property type="entry name" value="DHFR"/>
    <property type="match status" value="1"/>
</dbReference>
<evidence type="ECO:0000313" key="11">
    <source>
        <dbReference type="EMBL" id="MFC4361369.1"/>
    </source>
</evidence>
<dbReference type="Proteomes" id="UP001595840">
    <property type="component" value="Unassembled WGS sequence"/>
</dbReference>
<evidence type="ECO:0000259" key="10">
    <source>
        <dbReference type="PROSITE" id="PS51330"/>
    </source>
</evidence>
<evidence type="ECO:0000256" key="3">
    <source>
        <dbReference type="ARBA" id="ARBA00012856"/>
    </source>
</evidence>
<dbReference type="RefSeq" id="WP_290259813.1">
    <property type="nucleotide sequence ID" value="NZ_JAUFQG010000004.1"/>
</dbReference>
<evidence type="ECO:0000256" key="5">
    <source>
        <dbReference type="ARBA" id="ARBA00022857"/>
    </source>
</evidence>
<dbReference type="Pfam" id="PF00186">
    <property type="entry name" value="DHFR_1"/>
    <property type="match status" value="1"/>
</dbReference>
<keyword evidence="5 8" id="KW-0521">NADP</keyword>
<comment type="catalytic activity">
    <reaction evidence="8">
        <text>(6S)-5,6,7,8-tetrahydrofolate + NADP(+) = 7,8-dihydrofolate + NADPH + H(+)</text>
        <dbReference type="Rhea" id="RHEA:15009"/>
        <dbReference type="ChEBI" id="CHEBI:15378"/>
        <dbReference type="ChEBI" id="CHEBI:57451"/>
        <dbReference type="ChEBI" id="CHEBI:57453"/>
        <dbReference type="ChEBI" id="CHEBI:57783"/>
        <dbReference type="ChEBI" id="CHEBI:58349"/>
        <dbReference type="EC" id="1.5.1.3"/>
    </reaction>
</comment>
<evidence type="ECO:0000256" key="9">
    <source>
        <dbReference type="RuleBase" id="RU004474"/>
    </source>
</evidence>
<evidence type="ECO:0000256" key="2">
    <source>
        <dbReference type="ARBA" id="ARBA00009539"/>
    </source>
</evidence>
<dbReference type="InterPro" id="IPR001796">
    <property type="entry name" value="DHFR_dom"/>
</dbReference>
<feature type="domain" description="DHFR" evidence="10">
    <location>
        <begin position="3"/>
        <end position="167"/>
    </location>
</feature>
<evidence type="ECO:0000256" key="7">
    <source>
        <dbReference type="ARBA" id="ARBA00025067"/>
    </source>
</evidence>
<gene>
    <name evidence="11" type="primary">folA</name>
    <name evidence="11" type="ORF">ACFOX3_03590</name>
</gene>
<evidence type="ECO:0000313" key="12">
    <source>
        <dbReference type="Proteomes" id="UP001595840"/>
    </source>
</evidence>
<dbReference type="PIRSF" id="PIRSF000194">
    <property type="entry name" value="DHFR"/>
    <property type="match status" value="1"/>
</dbReference>
<name>A0ABV8V0A6_9GAMM</name>
<keyword evidence="4 8" id="KW-0554">One-carbon metabolism</keyword>
<proteinExistence type="inferred from homology"/>
<dbReference type="InterPro" id="IPR012259">
    <property type="entry name" value="DHFR"/>
</dbReference>
<organism evidence="11 12">
    <name type="scientific">Simiduia curdlanivorans</name>
    <dbReference type="NCBI Taxonomy" id="1492769"/>
    <lineage>
        <taxon>Bacteria</taxon>
        <taxon>Pseudomonadati</taxon>
        <taxon>Pseudomonadota</taxon>
        <taxon>Gammaproteobacteria</taxon>
        <taxon>Cellvibrionales</taxon>
        <taxon>Cellvibrionaceae</taxon>
        <taxon>Simiduia</taxon>
    </lineage>
</organism>
<keyword evidence="12" id="KW-1185">Reference proteome</keyword>
<evidence type="ECO:0000256" key="8">
    <source>
        <dbReference type="PIRNR" id="PIRNR000194"/>
    </source>
</evidence>